<evidence type="ECO:0000256" key="2">
    <source>
        <dbReference type="ARBA" id="ARBA00022490"/>
    </source>
</evidence>
<dbReference type="InterPro" id="IPR042241">
    <property type="entry name" value="GCP_C_sf"/>
</dbReference>
<evidence type="ECO:0000256" key="7">
    <source>
        <dbReference type="SAM" id="MobiDB-lite"/>
    </source>
</evidence>
<evidence type="ECO:0000256" key="4">
    <source>
        <dbReference type="ARBA" id="ARBA00023212"/>
    </source>
</evidence>
<dbReference type="AlphaFoldDB" id="A0A427YTW3"/>
<sequence>MSQQALSRLAAELVAAVVPELADQPTRHRQARDHILREIKADTHGGTRREWEDVERSLKGLAEVSRIRVQDNLADALEKMSNLPQHIQLLLNLANRPQPTTHAFAHSYLHRQPFSGPSVDEILYQEIMSEPFTGPHWGPGYNEEVLEGWTESEGSETSSASDDEVVTPSSKVVGLSKAARARLEEKRKYEEAELRLTEAKSQLDKLKDGAYWEQDGVSVNLVQSGLYGWREMTTETNSLSIATSITEGKSGSKLQRELLFALTGRPGVMFAFDAAGCCTIRPGHPVVRMLSPGSLHGVLVSFAHRATQVASIRQSIAAALRPIPSGSRQHSPQQATTKTQQAFAEACRVELGKFDRWVADLETTLVSGRSQTSPSANVSAASTPLHLRLELEVLHGELLDHIHALLPLADSPVLLLDTLYITLTSLLPTTDISVFTRLFDIFVASAEPVWAMLGDWLRRGMPVPSAILEPDGEAALKGEDDERSLDPEFFIQRDRDAAWADEDFWEAAYVEGEDGWPVWLGGQEVKDLVFEAGKARGLLGGLVGAGPLLEEWKEIGDVLSPVRASLSTDTPSRTAVLDITSLIGSYISPMCTIATFQLRRVIEEDCGLLEHLDAMEGLLFMKEFGIVDDWTAWLFQQMRQNKRWSDFQLLTSTLRDAVSSSSDVWINPILVRASTSRRTSENVSQTVSAIKVDYQVPFPLSQLFTTTSMELRSDIFTFLLRLLHARRSLIDLASFMSDISGRPAGELRRLWSLRHKLAWVFDTLWIWVTARVIALQTQSYRHRLSTLTSLRSMIAAELHHSRKIRNFCFLHESTAAVNESVSALLDMPSSLERSCRDFIAQRSVDGITTTPLPVFVQGRSRRRRRKARTDDSSGESDIEDPRPPEKAGGKEPAVRGDILPTDALAELLEEHVLALRNGVVDLASLESLEEDAGDVRATWGMLAFALEDWK</sequence>
<dbReference type="InterPro" id="IPR007259">
    <property type="entry name" value="GCP"/>
</dbReference>
<dbReference type="GO" id="GO:0000922">
    <property type="term" value="C:spindle pole"/>
    <property type="evidence" value="ECO:0007669"/>
    <property type="project" value="InterPro"/>
</dbReference>
<dbReference type="GO" id="GO:0051011">
    <property type="term" value="F:microtubule minus-end binding"/>
    <property type="evidence" value="ECO:0007669"/>
    <property type="project" value="TreeGrafter"/>
</dbReference>
<keyword evidence="11" id="KW-1185">Reference proteome</keyword>
<evidence type="ECO:0000313" key="10">
    <source>
        <dbReference type="EMBL" id="RSH94431.1"/>
    </source>
</evidence>
<keyword evidence="6" id="KW-0175">Coiled coil</keyword>
<organism evidence="10 11">
    <name type="scientific">Saitozyma podzolica</name>
    <dbReference type="NCBI Taxonomy" id="1890683"/>
    <lineage>
        <taxon>Eukaryota</taxon>
        <taxon>Fungi</taxon>
        <taxon>Dikarya</taxon>
        <taxon>Basidiomycota</taxon>
        <taxon>Agaricomycotina</taxon>
        <taxon>Tremellomycetes</taxon>
        <taxon>Tremellales</taxon>
        <taxon>Trimorphomycetaceae</taxon>
        <taxon>Saitozyma</taxon>
    </lineage>
</organism>
<keyword evidence="4 5" id="KW-0206">Cytoskeleton</keyword>
<feature type="domain" description="Gamma tubulin complex component protein N-terminal" evidence="9">
    <location>
        <begin position="256"/>
        <end position="550"/>
    </location>
</feature>
<evidence type="ECO:0000256" key="5">
    <source>
        <dbReference type="RuleBase" id="RU363050"/>
    </source>
</evidence>
<dbReference type="EMBL" id="RSCD01000002">
    <property type="protein sequence ID" value="RSH94431.1"/>
    <property type="molecule type" value="Genomic_DNA"/>
</dbReference>
<proteinExistence type="inferred from homology"/>
<feature type="compositionally biased region" description="Basic and acidic residues" evidence="7">
    <location>
        <begin position="879"/>
        <end position="894"/>
    </location>
</feature>
<feature type="compositionally biased region" description="Low complexity" evidence="7">
    <location>
        <begin position="148"/>
        <end position="160"/>
    </location>
</feature>
<dbReference type="GO" id="GO:0005874">
    <property type="term" value="C:microtubule"/>
    <property type="evidence" value="ECO:0007669"/>
    <property type="project" value="UniProtKB-KW"/>
</dbReference>
<feature type="domain" description="Gamma tubulin complex component C-terminal" evidence="8">
    <location>
        <begin position="608"/>
        <end position="838"/>
    </location>
</feature>
<keyword evidence="2 5" id="KW-0963">Cytoplasm</keyword>
<dbReference type="GO" id="GO:0005816">
    <property type="term" value="C:spindle pole body"/>
    <property type="evidence" value="ECO:0007669"/>
    <property type="project" value="UniProtKB-ARBA"/>
</dbReference>
<dbReference type="InterPro" id="IPR040457">
    <property type="entry name" value="GCP_C"/>
</dbReference>
<gene>
    <name evidence="10" type="ORF">EHS25_004234</name>
</gene>
<feature type="region of interest" description="Disordered" evidence="7">
    <location>
        <begin position="858"/>
        <end position="895"/>
    </location>
</feature>
<dbReference type="GO" id="GO:0007020">
    <property type="term" value="P:microtubule nucleation"/>
    <property type="evidence" value="ECO:0007669"/>
    <property type="project" value="InterPro"/>
</dbReference>
<feature type="region of interest" description="Disordered" evidence="7">
    <location>
        <begin position="148"/>
        <end position="168"/>
    </location>
</feature>
<comment type="subcellular location">
    <subcellularLocation>
        <location evidence="5">Cytoplasm</location>
        <location evidence="5">Cytoskeleton</location>
        <location evidence="5">Microtubule organizing center</location>
    </subcellularLocation>
</comment>
<dbReference type="Gene3D" id="1.20.120.1900">
    <property type="entry name" value="Gamma-tubulin complex, C-terminal domain"/>
    <property type="match status" value="1"/>
</dbReference>
<dbReference type="OrthoDB" id="66546at2759"/>
<evidence type="ECO:0000259" key="8">
    <source>
        <dbReference type="Pfam" id="PF04130"/>
    </source>
</evidence>
<dbReference type="GO" id="GO:0031122">
    <property type="term" value="P:cytoplasmic microtubule organization"/>
    <property type="evidence" value="ECO:0007669"/>
    <property type="project" value="TreeGrafter"/>
</dbReference>
<dbReference type="InterPro" id="IPR041470">
    <property type="entry name" value="GCP_N"/>
</dbReference>
<dbReference type="PANTHER" id="PTHR19302:SF33">
    <property type="entry name" value="GAMMA-TUBULIN COMPLEX COMPONENT 5"/>
    <property type="match status" value="1"/>
</dbReference>
<evidence type="ECO:0000313" key="11">
    <source>
        <dbReference type="Proteomes" id="UP000279259"/>
    </source>
</evidence>
<dbReference type="Pfam" id="PF04130">
    <property type="entry name" value="GCP_C_terminal"/>
    <property type="match status" value="1"/>
</dbReference>
<reference evidence="10 11" key="1">
    <citation type="submission" date="2018-11" db="EMBL/GenBank/DDBJ databases">
        <title>Genome sequence of Saitozyma podzolica DSM 27192.</title>
        <authorList>
            <person name="Aliyu H."/>
            <person name="Gorte O."/>
            <person name="Ochsenreither K."/>
        </authorList>
    </citation>
    <scope>NUCLEOTIDE SEQUENCE [LARGE SCALE GENOMIC DNA]</scope>
    <source>
        <strain evidence="10 11">DSM 27192</strain>
    </source>
</reference>
<evidence type="ECO:0000256" key="6">
    <source>
        <dbReference type="SAM" id="Coils"/>
    </source>
</evidence>
<dbReference type="GO" id="GO:0043015">
    <property type="term" value="F:gamma-tubulin binding"/>
    <property type="evidence" value="ECO:0007669"/>
    <property type="project" value="InterPro"/>
</dbReference>
<accession>A0A427YTW3</accession>
<dbReference type="Pfam" id="PF17681">
    <property type="entry name" value="GCP_N_terminal"/>
    <property type="match status" value="1"/>
</dbReference>
<dbReference type="PANTHER" id="PTHR19302">
    <property type="entry name" value="GAMMA TUBULIN COMPLEX PROTEIN"/>
    <property type="match status" value="1"/>
</dbReference>
<keyword evidence="3 5" id="KW-0493">Microtubule</keyword>
<name>A0A427YTW3_9TREE</name>
<dbReference type="STRING" id="1890683.A0A427YTW3"/>
<comment type="caution">
    <text evidence="10">The sequence shown here is derived from an EMBL/GenBank/DDBJ whole genome shotgun (WGS) entry which is preliminary data.</text>
</comment>
<evidence type="ECO:0000259" key="9">
    <source>
        <dbReference type="Pfam" id="PF17681"/>
    </source>
</evidence>
<dbReference type="GO" id="GO:0000930">
    <property type="term" value="C:gamma-tubulin complex"/>
    <property type="evidence" value="ECO:0007669"/>
    <property type="project" value="UniProtKB-ARBA"/>
</dbReference>
<dbReference type="GO" id="GO:0051321">
    <property type="term" value="P:meiotic cell cycle"/>
    <property type="evidence" value="ECO:0007669"/>
    <property type="project" value="TreeGrafter"/>
</dbReference>
<feature type="coiled-coil region" evidence="6">
    <location>
        <begin position="175"/>
        <end position="209"/>
    </location>
</feature>
<evidence type="ECO:0000256" key="1">
    <source>
        <dbReference type="ARBA" id="ARBA00010337"/>
    </source>
</evidence>
<evidence type="ECO:0000256" key="3">
    <source>
        <dbReference type="ARBA" id="ARBA00022701"/>
    </source>
</evidence>
<dbReference type="GO" id="GO:0051225">
    <property type="term" value="P:spindle assembly"/>
    <property type="evidence" value="ECO:0007669"/>
    <property type="project" value="TreeGrafter"/>
</dbReference>
<comment type="similarity">
    <text evidence="1 5">Belongs to the TUBGCP family.</text>
</comment>
<dbReference type="Proteomes" id="UP000279259">
    <property type="component" value="Unassembled WGS sequence"/>
</dbReference>
<protein>
    <recommendedName>
        <fullName evidence="5">Spindle pole body component</fullName>
    </recommendedName>
</protein>
<dbReference type="GO" id="GO:0000278">
    <property type="term" value="P:mitotic cell cycle"/>
    <property type="evidence" value="ECO:0007669"/>
    <property type="project" value="TreeGrafter"/>
</dbReference>